<keyword evidence="2 5" id="KW-0378">Hydrolase</keyword>
<dbReference type="InterPro" id="IPR002410">
    <property type="entry name" value="Peptidase_S33"/>
</dbReference>
<feature type="domain" description="AB hydrolase-1" evidence="4">
    <location>
        <begin position="78"/>
        <end position="349"/>
    </location>
</feature>
<reference evidence="6" key="1">
    <citation type="journal article" date="2019" name="Int. J. Syst. Evol. Microbiol.">
        <title>The Global Catalogue of Microorganisms (GCM) 10K type strain sequencing project: providing services to taxonomists for standard genome sequencing and annotation.</title>
        <authorList>
            <consortium name="The Broad Institute Genomics Platform"/>
            <consortium name="The Broad Institute Genome Sequencing Center for Infectious Disease"/>
            <person name="Wu L."/>
            <person name="Ma J."/>
        </authorList>
    </citation>
    <scope>NUCLEOTIDE SEQUENCE [LARGE SCALE GENOMIC DNA]</scope>
    <source>
        <strain evidence="6">JCM 17925</strain>
    </source>
</reference>
<keyword evidence="3" id="KW-0472">Membrane</keyword>
<dbReference type="GO" id="GO:0016787">
    <property type="term" value="F:hydrolase activity"/>
    <property type="evidence" value="ECO:0007669"/>
    <property type="project" value="UniProtKB-KW"/>
</dbReference>
<dbReference type="InterPro" id="IPR050266">
    <property type="entry name" value="AB_hydrolase_sf"/>
</dbReference>
<dbReference type="Gene3D" id="3.40.50.1820">
    <property type="entry name" value="alpha/beta hydrolase"/>
    <property type="match status" value="1"/>
</dbReference>
<feature type="transmembrane region" description="Helical" evidence="3">
    <location>
        <begin position="12"/>
        <end position="32"/>
    </location>
</feature>
<comment type="caution">
    <text evidence="5">The sequence shown here is derived from an EMBL/GenBank/DDBJ whole genome shotgun (WGS) entry which is preliminary data.</text>
</comment>
<keyword evidence="3" id="KW-1133">Transmembrane helix</keyword>
<protein>
    <submittedName>
        <fullName evidence="5">Alpha/beta hydrolase</fullName>
    </submittedName>
</protein>
<dbReference type="PANTHER" id="PTHR43798:SF33">
    <property type="entry name" value="HYDROLASE, PUTATIVE (AFU_ORTHOLOGUE AFUA_2G14860)-RELATED"/>
    <property type="match status" value="1"/>
</dbReference>
<dbReference type="Proteomes" id="UP001500936">
    <property type="component" value="Unassembled WGS sequence"/>
</dbReference>
<dbReference type="EMBL" id="BAABHB010000024">
    <property type="protein sequence ID" value="GAA4420992.1"/>
    <property type="molecule type" value="Genomic_DNA"/>
</dbReference>
<comment type="similarity">
    <text evidence="1">Belongs to the peptidase S33 family.</text>
</comment>
<sequence length="362" mass="41117">MNIVLKRTLQIIGGLLLVAVLLLAIGAGYIWLNSPGETAPIVGEDDKPLPNSIATMETVDLNGAKQWLIIRGADRTKPVLLFLHGGPGLPELPLLTGSELEQHFVVVNWEQRGSGKSYDPTVFDKTFTTATFVEDAADLSRMLAKRFGTEKIYLMGHSWGTFLGVLTVKKYPELFHAYFSISQVTNQFAGEQISYDWVLQQAMDRGATRQVKKLRRWGRPPYADGKAWLDYLHWQRELVAAYGGGMHKAHFFPLFIQSILLCNEYTLADKINYARGAMKSVRYLWPEVVNTDLNEVAPTLDIPYYLFQGVHDYQTPYALAKQYFDRLQAPDKRLFTFTESAHSPIFEEPEKFFQIISELVNE</sequence>
<dbReference type="SUPFAM" id="SSF53474">
    <property type="entry name" value="alpha/beta-Hydrolases"/>
    <property type="match status" value="1"/>
</dbReference>
<dbReference type="InterPro" id="IPR029058">
    <property type="entry name" value="AB_hydrolase_fold"/>
</dbReference>
<organism evidence="5 6">
    <name type="scientific">Nibrella viscosa</name>
    <dbReference type="NCBI Taxonomy" id="1084524"/>
    <lineage>
        <taxon>Bacteria</taxon>
        <taxon>Pseudomonadati</taxon>
        <taxon>Bacteroidota</taxon>
        <taxon>Cytophagia</taxon>
        <taxon>Cytophagales</taxon>
        <taxon>Spirosomataceae</taxon>
        <taxon>Nibrella</taxon>
    </lineage>
</organism>
<name>A0ABP8L3N1_9BACT</name>
<gene>
    <name evidence="5" type="ORF">GCM10023187_56600</name>
</gene>
<dbReference type="InterPro" id="IPR000073">
    <property type="entry name" value="AB_hydrolase_1"/>
</dbReference>
<accession>A0ABP8L3N1</accession>
<keyword evidence="6" id="KW-1185">Reference proteome</keyword>
<evidence type="ECO:0000256" key="1">
    <source>
        <dbReference type="ARBA" id="ARBA00010088"/>
    </source>
</evidence>
<dbReference type="PRINTS" id="PR00793">
    <property type="entry name" value="PROAMNOPTASE"/>
</dbReference>
<keyword evidence="3" id="KW-0812">Transmembrane</keyword>
<evidence type="ECO:0000259" key="4">
    <source>
        <dbReference type="Pfam" id="PF00561"/>
    </source>
</evidence>
<dbReference type="Pfam" id="PF00561">
    <property type="entry name" value="Abhydrolase_1"/>
    <property type="match status" value="1"/>
</dbReference>
<evidence type="ECO:0000256" key="2">
    <source>
        <dbReference type="ARBA" id="ARBA00022801"/>
    </source>
</evidence>
<evidence type="ECO:0000256" key="3">
    <source>
        <dbReference type="SAM" id="Phobius"/>
    </source>
</evidence>
<dbReference type="RefSeq" id="WP_345271488.1">
    <property type="nucleotide sequence ID" value="NZ_BAABHB010000024.1"/>
</dbReference>
<evidence type="ECO:0000313" key="6">
    <source>
        <dbReference type="Proteomes" id="UP001500936"/>
    </source>
</evidence>
<proteinExistence type="inferred from homology"/>
<dbReference type="PANTHER" id="PTHR43798">
    <property type="entry name" value="MONOACYLGLYCEROL LIPASE"/>
    <property type="match status" value="1"/>
</dbReference>
<evidence type="ECO:0000313" key="5">
    <source>
        <dbReference type="EMBL" id="GAA4420992.1"/>
    </source>
</evidence>